<dbReference type="EMBL" id="JBAWKY010000003">
    <property type="protein sequence ID" value="MEI4463063.1"/>
    <property type="molecule type" value="Genomic_DNA"/>
</dbReference>
<comment type="caution">
    <text evidence="2">The sequence shown here is derived from an EMBL/GenBank/DDBJ whole genome shotgun (WGS) entry which is preliminary data.</text>
</comment>
<dbReference type="GO" id="GO:0004519">
    <property type="term" value="F:endonuclease activity"/>
    <property type="evidence" value="ECO:0007669"/>
    <property type="project" value="UniProtKB-KW"/>
</dbReference>
<sequence>MGWKLDIAEAQESYLSESDLWRLTQQFLMHSTHTTTYKHILMKALLESTAETDETGKITFLEISKHVSKIYWNLVITHGLRQVNVKNGQSSVEKILIDFQETHCIPSNWNFEKLSTAHQNELIKLINIVYKKYVYGSFYSSFDGTIYSFNKKEEWIKLVPSYLVFFEKYKRILMNITNYQLSIFLEKYNSSHLMKNILSKVEFVSARHSLAEFKNILLLHGQTTCFYCHKTLQKVHVDHFIPWSYTQNDVLWNFVLSCPTCNTSKNNKIAQKDFLYSLIDRNEQLNAVIHMRNYTENKLKYTYEYAIQNGFKIWTPNRTY</sequence>
<evidence type="ECO:0000259" key="1">
    <source>
        <dbReference type="SMART" id="SM00507"/>
    </source>
</evidence>
<keyword evidence="2" id="KW-0540">Nuclease</keyword>
<keyword evidence="3" id="KW-1185">Reference proteome</keyword>
<dbReference type="Pfam" id="PF01844">
    <property type="entry name" value="HNH"/>
    <property type="match status" value="1"/>
</dbReference>
<dbReference type="Proteomes" id="UP001387110">
    <property type="component" value="Unassembled WGS sequence"/>
</dbReference>
<keyword evidence="2" id="KW-0255">Endonuclease</keyword>
<feature type="domain" description="HNH nuclease" evidence="1">
    <location>
        <begin position="213"/>
        <end position="263"/>
    </location>
</feature>
<dbReference type="InterPro" id="IPR003615">
    <property type="entry name" value="HNH_nuc"/>
</dbReference>
<keyword evidence="2" id="KW-0378">Hydrolase</keyword>
<evidence type="ECO:0000313" key="2">
    <source>
        <dbReference type="EMBL" id="MEI4463063.1"/>
    </source>
</evidence>
<proteinExistence type="predicted"/>
<dbReference type="RefSeq" id="WP_075642715.1">
    <property type="nucleotide sequence ID" value="NZ_JBAWKY010000003.1"/>
</dbReference>
<evidence type="ECO:0000313" key="3">
    <source>
        <dbReference type="Proteomes" id="UP001387110"/>
    </source>
</evidence>
<reference evidence="2 3" key="1">
    <citation type="submission" date="2023-12" db="EMBL/GenBank/DDBJ databases">
        <authorList>
            <person name="Easwaran N."/>
            <person name="Lazarus H.P.S."/>
        </authorList>
    </citation>
    <scope>NUCLEOTIDE SEQUENCE [LARGE SCALE GENOMIC DNA]</scope>
    <source>
        <strain evidence="2 3">VIT-2023</strain>
    </source>
</reference>
<name>A0ABU8ELD6_9BACL</name>
<dbReference type="CDD" id="cd00085">
    <property type="entry name" value="HNHc"/>
    <property type="match status" value="1"/>
</dbReference>
<dbReference type="GeneID" id="90837601"/>
<dbReference type="SMART" id="SM00507">
    <property type="entry name" value="HNHc"/>
    <property type="match status" value="1"/>
</dbReference>
<dbReference type="Gene3D" id="1.10.30.50">
    <property type="match status" value="1"/>
</dbReference>
<gene>
    <name evidence="2" type="ORF">SZL87_11545</name>
</gene>
<accession>A0ABU8ELD6</accession>
<organism evidence="2 3">
    <name type="scientific">Exiguobacterium indicum</name>
    <dbReference type="NCBI Taxonomy" id="296995"/>
    <lineage>
        <taxon>Bacteria</taxon>
        <taxon>Bacillati</taxon>
        <taxon>Bacillota</taxon>
        <taxon>Bacilli</taxon>
        <taxon>Bacillales</taxon>
        <taxon>Bacillales Family XII. Incertae Sedis</taxon>
        <taxon>Exiguobacterium</taxon>
    </lineage>
</organism>
<dbReference type="InterPro" id="IPR002711">
    <property type="entry name" value="HNH"/>
</dbReference>
<protein>
    <submittedName>
        <fullName evidence="2">HNH endonuclease signature motif containing protein</fullName>
    </submittedName>
</protein>